<organism evidence="2">
    <name type="scientific">Oryza sativa subsp. japonica</name>
    <name type="common">Rice</name>
    <dbReference type="NCBI Taxonomy" id="39947"/>
    <lineage>
        <taxon>Eukaryota</taxon>
        <taxon>Viridiplantae</taxon>
        <taxon>Streptophyta</taxon>
        <taxon>Embryophyta</taxon>
        <taxon>Tracheophyta</taxon>
        <taxon>Spermatophyta</taxon>
        <taxon>Magnoliopsida</taxon>
        <taxon>Liliopsida</taxon>
        <taxon>Poales</taxon>
        <taxon>Poaceae</taxon>
        <taxon>BOP clade</taxon>
        <taxon>Oryzoideae</taxon>
        <taxon>Oryzeae</taxon>
        <taxon>Oryzinae</taxon>
        <taxon>Oryza</taxon>
        <taxon>Oryza sativa</taxon>
    </lineage>
</organism>
<dbReference type="Gene3D" id="3.30.420.10">
    <property type="entry name" value="Ribonuclease H-like superfamily/Ribonuclease H"/>
    <property type="match status" value="1"/>
</dbReference>
<gene>
    <name evidence="2" type="ORF">OsJ_23695</name>
</gene>
<protein>
    <recommendedName>
        <fullName evidence="1">RNase H type-1 domain-containing protein</fullName>
    </recommendedName>
</protein>
<dbReference type="InterPro" id="IPR012337">
    <property type="entry name" value="RNaseH-like_sf"/>
</dbReference>
<evidence type="ECO:0000259" key="1">
    <source>
        <dbReference type="Pfam" id="PF13456"/>
    </source>
</evidence>
<dbReference type="GO" id="GO:0003676">
    <property type="term" value="F:nucleic acid binding"/>
    <property type="evidence" value="ECO:0007669"/>
    <property type="project" value="InterPro"/>
</dbReference>
<dbReference type="InterPro" id="IPR036397">
    <property type="entry name" value="RNaseH_sf"/>
</dbReference>
<dbReference type="GO" id="GO:0004523">
    <property type="term" value="F:RNA-DNA hybrid ribonuclease activity"/>
    <property type="evidence" value="ECO:0007669"/>
    <property type="project" value="InterPro"/>
</dbReference>
<dbReference type="Proteomes" id="UP000007752">
    <property type="component" value="Chromosome 7"/>
</dbReference>
<dbReference type="EMBL" id="CM000144">
    <property type="protein sequence ID" value="EEE66879.1"/>
    <property type="molecule type" value="Genomic_DNA"/>
</dbReference>
<proteinExistence type="predicted"/>
<accession>A0A8J8XWB5</accession>
<dbReference type="PANTHER" id="PTHR47074">
    <property type="entry name" value="BNAC02G40300D PROTEIN"/>
    <property type="match status" value="1"/>
</dbReference>
<dbReference type="InterPro" id="IPR002156">
    <property type="entry name" value="RNaseH_domain"/>
</dbReference>
<dbReference type="SUPFAM" id="SSF53098">
    <property type="entry name" value="Ribonuclease H-like"/>
    <property type="match status" value="1"/>
</dbReference>
<dbReference type="Pfam" id="PF13456">
    <property type="entry name" value="RVT_3"/>
    <property type="match status" value="1"/>
</dbReference>
<evidence type="ECO:0000313" key="2">
    <source>
        <dbReference type="EMBL" id="EEE66879.1"/>
    </source>
</evidence>
<dbReference type="InterPro" id="IPR044730">
    <property type="entry name" value="RNase_H-like_dom_plant"/>
</dbReference>
<dbReference type="PANTHER" id="PTHR47074:SF70">
    <property type="entry name" value="OS07G0513450 PROTEIN"/>
    <property type="match status" value="1"/>
</dbReference>
<feature type="domain" description="RNase H type-1" evidence="1">
    <location>
        <begin position="12"/>
        <end position="88"/>
    </location>
</feature>
<reference evidence="2" key="1">
    <citation type="journal article" date="2005" name="PLoS Biol.">
        <title>The genomes of Oryza sativa: a history of duplications.</title>
        <authorList>
            <person name="Yu J."/>
            <person name="Wang J."/>
            <person name="Lin W."/>
            <person name="Li S."/>
            <person name="Li H."/>
            <person name="Zhou J."/>
            <person name="Ni P."/>
            <person name="Dong W."/>
            <person name="Hu S."/>
            <person name="Zeng C."/>
            <person name="Zhang J."/>
            <person name="Zhang Y."/>
            <person name="Li R."/>
            <person name="Xu Z."/>
            <person name="Li S."/>
            <person name="Li X."/>
            <person name="Zheng H."/>
            <person name="Cong L."/>
            <person name="Lin L."/>
            <person name="Yin J."/>
            <person name="Geng J."/>
            <person name="Li G."/>
            <person name="Shi J."/>
            <person name="Liu J."/>
            <person name="Lv H."/>
            <person name="Li J."/>
            <person name="Wang J."/>
            <person name="Deng Y."/>
            <person name="Ran L."/>
            <person name="Shi X."/>
            <person name="Wang X."/>
            <person name="Wu Q."/>
            <person name="Li C."/>
            <person name="Ren X."/>
            <person name="Wang J."/>
            <person name="Wang X."/>
            <person name="Li D."/>
            <person name="Liu D."/>
            <person name="Zhang X."/>
            <person name="Ji Z."/>
            <person name="Zhao W."/>
            <person name="Sun Y."/>
            <person name="Zhang Z."/>
            <person name="Bao J."/>
            <person name="Han Y."/>
            <person name="Dong L."/>
            <person name="Ji J."/>
            <person name="Chen P."/>
            <person name="Wu S."/>
            <person name="Liu J."/>
            <person name="Xiao Y."/>
            <person name="Bu D."/>
            <person name="Tan J."/>
            <person name="Yang L."/>
            <person name="Ye C."/>
            <person name="Zhang J."/>
            <person name="Xu J."/>
            <person name="Zhou Y."/>
            <person name="Yu Y."/>
            <person name="Zhang B."/>
            <person name="Zhuang S."/>
            <person name="Wei H."/>
            <person name="Liu B."/>
            <person name="Lei M."/>
            <person name="Yu H."/>
            <person name="Li Y."/>
            <person name="Xu H."/>
            <person name="Wei S."/>
            <person name="He X."/>
            <person name="Fang L."/>
            <person name="Zhang Z."/>
            <person name="Zhang Y."/>
            <person name="Huang X."/>
            <person name="Su Z."/>
            <person name="Tong W."/>
            <person name="Li J."/>
            <person name="Tong Z."/>
            <person name="Li S."/>
            <person name="Ye J."/>
            <person name="Wang L."/>
            <person name="Fang L."/>
            <person name="Lei T."/>
            <person name="Chen C."/>
            <person name="Chen H."/>
            <person name="Xu Z."/>
            <person name="Li H."/>
            <person name="Huang H."/>
            <person name="Zhang F."/>
            <person name="Xu H."/>
            <person name="Li N."/>
            <person name="Zhao C."/>
            <person name="Li S."/>
            <person name="Dong L."/>
            <person name="Huang Y."/>
            <person name="Li L."/>
            <person name="Xi Y."/>
            <person name="Qi Q."/>
            <person name="Li W."/>
            <person name="Zhang B."/>
            <person name="Hu W."/>
            <person name="Zhang Y."/>
            <person name="Tian X."/>
            <person name="Jiao Y."/>
            <person name="Liang X."/>
            <person name="Jin J."/>
            <person name="Gao L."/>
            <person name="Zheng W."/>
            <person name="Hao B."/>
            <person name="Liu S."/>
            <person name="Wang W."/>
            <person name="Yuan L."/>
            <person name="Cao M."/>
            <person name="McDermott J."/>
            <person name="Samudrala R."/>
            <person name="Wang J."/>
            <person name="Wong G.K."/>
            <person name="Yang H."/>
        </authorList>
    </citation>
    <scope>NUCLEOTIDE SEQUENCE [LARGE SCALE GENOMIC DNA]</scope>
</reference>
<dbReference type="AlphaFoldDB" id="A0A8J8XWB5"/>
<sequence length="89" mass="9143">MVASRAGQLKLNIDGAFQETQKTGGWGFILRNSEGQGLLAGAGRLAFVHDADSAEARACQAALLAASVQGITEVGIETDSLILVSALKS</sequence>
<name>A0A8J8XWB5_ORYSJ</name>
<reference evidence="2" key="2">
    <citation type="submission" date="2008-12" db="EMBL/GenBank/DDBJ databases">
        <title>Improved gene annotation of the rice (Oryza sativa) genomes.</title>
        <authorList>
            <person name="Wang J."/>
            <person name="Li R."/>
            <person name="Fan W."/>
            <person name="Huang Q."/>
            <person name="Zhang J."/>
            <person name="Zhou Y."/>
            <person name="Hu Y."/>
            <person name="Zi S."/>
            <person name="Li J."/>
            <person name="Ni P."/>
            <person name="Zheng H."/>
            <person name="Zhang Y."/>
            <person name="Zhao M."/>
            <person name="Hao Q."/>
            <person name="McDermott J."/>
            <person name="Samudrala R."/>
            <person name="Kristiansen K."/>
            <person name="Wong G.K.-S."/>
        </authorList>
    </citation>
    <scope>NUCLEOTIDE SEQUENCE</scope>
</reference>
<dbReference type="CDD" id="cd06222">
    <property type="entry name" value="RNase_H_like"/>
    <property type="match status" value="1"/>
</dbReference>
<dbReference type="InterPro" id="IPR052929">
    <property type="entry name" value="RNase_H-like_EbsB-rel"/>
</dbReference>
<dbReference type="SMR" id="A0A8J8XWB5"/>